<gene>
    <name evidence="6" type="ORF">TCAL_13455</name>
</gene>
<keyword evidence="7" id="KW-1185">Reference proteome</keyword>
<evidence type="ECO:0000256" key="3">
    <source>
        <dbReference type="PROSITE-ProRule" id="PRU00175"/>
    </source>
</evidence>
<protein>
    <recommendedName>
        <fullName evidence="5">RING-type domain-containing protein</fullName>
    </recommendedName>
</protein>
<dbReference type="PANTHER" id="PTHR13198">
    <property type="entry name" value="RING FINGER PROTEIN 25"/>
    <property type="match status" value="1"/>
</dbReference>
<keyword evidence="1 3" id="KW-0863">Zinc-finger</keyword>
<dbReference type="GO" id="GO:0008270">
    <property type="term" value="F:zinc ion binding"/>
    <property type="evidence" value="ECO:0007669"/>
    <property type="project" value="UniProtKB-KW"/>
</dbReference>
<dbReference type="SUPFAM" id="SSF57850">
    <property type="entry name" value="RING/U-box"/>
    <property type="match status" value="1"/>
</dbReference>
<dbReference type="GO" id="GO:0061630">
    <property type="term" value="F:ubiquitin protein ligase activity"/>
    <property type="evidence" value="ECO:0007669"/>
    <property type="project" value="InterPro"/>
</dbReference>
<dbReference type="OMA" id="CCESIRE"/>
<dbReference type="STRING" id="6832.A0A553PG08"/>
<evidence type="ECO:0000259" key="5">
    <source>
        <dbReference type="PROSITE" id="PS50089"/>
    </source>
</evidence>
<feature type="domain" description="RING-type" evidence="5">
    <location>
        <begin position="28"/>
        <end position="95"/>
    </location>
</feature>
<feature type="region of interest" description="Disordered" evidence="4">
    <location>
        <begin position="181"/>
        <end position="292"/>
    </location>
</feature>
<evidence type="ECO:0000256" key="2">
    <source>
        <dbReference type="ARBA" id="ARBA00022833"/>
    </source>
</evidence>
<dbReference type="AlphaFoldDB" id="A0A553PG08"/>
<feature type="compositionally biased region" description="Basic residues" evidence="4">
    <location>
        <begin position="268"/>
        <end position="286"/>
    </location>
</feature>
<feature type="compositionally biased region" description="Basic and acidic residues" evidence="4">
    <location>
        <begin position="242"/>
        <end position="254"/>
    </location>
</feature>
<reference evidence="6 7" key="1">
    <citation type="journal article" date="2018" name="Nat. Ecol. Evol.">
        <title>Genomic signatures of mitonuclear coevolution across populations of Tigriopus californicus.</title>
        <authorList>
            <person name="Barreto F.S."/>
            <person name="Watson E.T."/>
            <person name="Lima T.G."/>
            <person name="Willett C.S."/>
            <person name="Edmands S."/>
            <person name="Li W."/>
            <person name="Burton R.S."/>
        </authorList>
    </citation>
    <scope>NUCLEOTIDE SEQUENCE [LARGE SCALE GENOMIC DNA]</scope>
    <source>
        <strain evidence="6 7">San Diego</strain>
    </source>
</reference>
<keyword evidence="1 3" id="KW-0479">Metal-binding</keyword>
<evidence type="ECO:0000313" key="7">
    <source>
        <dbReference type="Proteomes" id="UP000318571"/>
    </source>
</evidence>
<dbReference type="InterPro" id="IPR001841">
    <property type="entry name" value="Znf_RING"/>
</dbReference>
<comment type="caution">
    <text evidence="6">The sequence shown here is derived from an EMBL/GenBank/DDBJ whole genome shotgun (WGS) entry which is preliminary data.</text>
</comment>
<dbReference type="InterPro" id="IPR039133">
    <property type="entry name" value="RNF25"/>
</dbReference>
<sequence length="292" mass="33233">MLGDPVVYDLIDFCCEFLSENNVPSSVCSICLYDITDLDSFVKTHCFHYFHSLCLGKYTSNCIKAHDEFLRENPPIPGMNQEAERQLKLVCPVCREELQDVKLELWLKSPPPHLECEEDEKFVRTPDIRKLQADMQKLFLRQVEQGSIINANSSEKDIFVLGNVAPATSFNESVESLDSERRLENAVHQRGSLADSTSTKPYGNQANRGKANLPRPREERNLHWKPRARGQRNRFQGAGSSKSKELDNPPKEPNLEGGEPEVEESKGRRGHHRGHHRGRGRGRRGYQGKTVL</sequence>
<dbReference type="InterPro" id="IPR013083">
    <property type="entry name" value="Znf_RING/FYVE/PHD"/>
</dbReference>
<evidence type="ECO:0000256" key="4">
    <source>
        <dbReference type="SAM" id="MobiDB-lite"/>
    </source>
</evidence>
<feature type="compositionally biased region" description="Polar residues" evidence="4">
    <location>
        <begin position="194"/>
        <end position="207"/>
    </location>
</feature>
<organism evidence="6 7">
    <name type="scientific">Tigriopus californicus</name>
    <name type="common">Marine copepod</name>
    <dbReference type="NCBI Taxonomy" id="6832"/>
    <lineage>
        <taxon>Eukaryota</taxon>
        <taxon>Metazoa</taxon>
        <taxon>Ecdysozoa</taxon>
        <taxon>Arthropoda</taxon>
        <taxon>Crustacea</taxon>
        <taxon>Multicrustacea</taxon>
        <taxon>Hexanauplia</taxon>
        <taxon>Copepoda</taxon>
        <taxon>Harpacticoida</taxon>
        <taxon>Harpacticidae</taxon>
        <taxon>Tigriopus</taxon>
    </lineage>
</organism>
<evidence type="ECO:0000256" key="1">
    <source>
        <dbReference type="ARBA" id="ARBA00022771"/>
    </source>
</evidence>
<dbReference type="Proteomes" id="UP000318571">
    <property type="component" value="Chromosome 5"/>
</dbReference>
<feature type="compositionally biased region" description="Basic residues" evidence="4">
    <location>
        <begin position="223"/>
        <end position="232"/>
    </location>
</feature>
<evidence type="ECO:0000313" key="6">
    <source>
        <dbReference type="EMBL" id="TRY76612.1"/>
    </source>
</evidence>
<keyword evidence="2" id="KW-0862">Zinc</keyword>
<dbReference type="PROSITE" id="PS50089">
    <property type="entry name" value="ZF_RING_2"/>
    <property type="match status" value="1"/>
</dbReference>
<dbReference type="PANTHER" id="PTHR13198:SF4">
    <property type="entry name" value="E3 UBIQUITIN-PROTEIN LIGASE RNF25"/>
    <property type="match status" value="1"/>
</dbReference>
<dbReference type="SMART" id="SM00184">
    <property type="entry name" value="RING"/>
    <property type="match status" value="1"/>
</dbReference>
<dbReference type="GO" id="GO:0005634">
    <property type="term" value="C:nucleus"/>
    <property type="evidence" value="ECO:0007669"/>
    <property type="project" value="TreeGrafter"/>
</dbReference>
<accession>A0A553PG08</accession>
<name>A0A553PG08_TIGCA</name>
<proteinExistence type="predicted"/>
<dbReference type="Gene3D" id="3.30.40.10">
    <property type="entry name" value="Zinc/RING finger domain, C3HC4 (zinc finger)"/>
    <property type="match status" value="1"/>
</dbReference>
<dbReference type="GO" id="GO:0016567">
    <property type="term" value="P:protein ubiquitination"/>
    <property type="evidence" value="ECO:0007669"/>
    <property type="project" value="TreeGrafter"/>
</dbReference>
<dbReference type="EMBL" id="VCGU01000004">
    <property type="protein sequence ID" value="TRY76612.1"/>
    <property type="molecule type" value="Genomic_DNA"/>
</dbReference>